<dbReference type="PANTHER" id="PTHR12693">
    <property type="entry name" value="MENIN"/>
    <property type="match status" value="1"/>
</dbReference>
<dbReference type="AlphaFoldDB" id="T1FVD2"/>
<keyword evidence="6" id="KW-0805">Transcription regulation</keyword>
<dbReference type="OrthoDB" id="5962932at2759"/>
<dbReference type="GO" id="GO:0000403">
    <property type="term" value="F:Y-form DNA binding"/>
    <property type="evidence" value="ECO:0000318"/>
    <property type="project" value="GO_Central"/>
</dbReference>
<keyword evidence="7" id="KW-0238">DNA-binding</keyword>
<evidence type="ECO:0000256" key="4">
    <source>
        <dbReference type="ARBA" id="ARBA00022553"/>
    </source>
</evidence>
<dbReference type="eggNOG" id="ENOG502QUYK">
    <property type="taxonomic scope" value="Eukaryota"/>
</dbReference>
<evidence type="ECO:0000256" key="1">
    <source>
        <dbReference type="ARBA" id="ARBA00004123"/>
    </source>
</evidence>
<reference evidence="12" key="1">
    <citation type="submission" date="2012-12" db="EMBL/GenBank/DDBJ databases">
        <authorList>
            <person name="Hellsten U."/>
            <person name="Grimwood J."/>
            <person name="Chapman J.A."/>
            <person name="Shapiro H."/>
            <person name="Aerts A."/>
            <person name="Otillar R.P."/>
            <person name="Terry A.Y."/>
            <person name="Boore J.L."/>
            <person name="Simakov O."/>
            <person name="Marletaz F."/>
            <person name="Cho S.-J."/>
            <person name="Edsinger-Gonzales E."/>
            <person name="Havlak P."/>
            <person name="Kuo D.-H."/>
            <person name="Larsson T."/>
            <person name="Lv J."/>
            <person name="Arendt D."/>
            <person name="Savage R."/>
            <person name="Osoegawa K."/>
            <person name="de Jong P."/>
            <person name="Lindberg D.R."/>
            <person name="Seaver E.C."/>
            <person name="Weisblat D.A."/>
            <person name="Putnam N.H."/>
            <person name="Grigoriev I.V."/>
            <person name="Rokhsar D.S."/>
        </authorList>
    </citation>
    <scope>NUCLEOTIDE SEQUENCE</scope>
</reference>
<dbReference type="GO" id="GO:0008285">
    <property type="term" value="P:negative regulation of cell population proliferation"/>
    <property type="evidence" value="ECO:0000318"/>
    <property type="project" value="GO_Central"/>
</dbReference>
<dbReference type="GO" id="GO:0006325">
    <property type="term" value="P:chromatin organization"/>
    <property type="evidence" value="ECO:0007669"/>
    <property type="project" value="UniProtKB-KW"/>
</dbReference>
<protein>
    <recommendedName>
        <fullName evidence="2">Menin</fullName>
    </recommendedName>
</protein>
<evidence type="ECO:0000313" key="12">
    <source>
        <dbReference type="Proteomes" id="UP000015101"/>
    </source>
</evidence>
<dbReference type="HOGENOM" id="CLU_079517_0_0_1"/>
<dbReference type="PANTHER" id="PTHR12693:SF3">
    <property type="entry name" value="MENIN"/>
    <property type="match status" value="1"/>
</dbReference>
<dbReference type="GO" id="GO:0000785">
    <property type="term" value="C:chromatin"/>
    <property type="evidence" value="ECO:0000318"/>
    <property type="project" value="GO_Central"/>
</dbReference>
<proteinExistence type="predicted"/>
<evidence type="ECO:0000256" key="3">
    <source>
        <dbReference type="ARBA" id="ARBA00022491"/>
    </source>
</evidence>
<dbReference type="EMBL" id="AMQM01007116">
    <property type="status" value="NOT_ANNOTATED_CDS"/>
    <property type="molecule type" value="Genomic_DNA"/>
</dbReference>
<dbReference type="EnsemblMetazoa" id="HelroT193799">
    <property type="protein sequence ID" value="HelroP193799"/>
    <property type="gene ID" value="HelroG193799"/>
</dbReference>
<evidence type="ECO:0000313" key="11">
    <source>
        <dbReference type="EnsemblMetazoa" id="HelroP193799"/>
    </source>
</evidence>
<evidence type="ECO:0000256" key="2">
    <source>
        <dbReference type="ARBA" id="ARBA00021162"/>
    </source>
</evidence>
<dbReference type="Pfam" id="PF05053">
    <property type="entry name" value="Menin"/>
    <property type="match status" value="2"/>
</dbReference>
<keyword evidence="12" id="KW-1185">Reference proteome</keyword>
<comment type="subcellular location">
    <subcellularLocation>
        <location evidence="1">Nucleus</location>
    </subcellularLocation>
</comment>
<evidence type="ECO:0000256" key="7">
    <source>
        <dbReference type="ARBA" id="ARBA00023125"/>
    </source>
</evidence>
<dbReference type="GO" id="GO:0000976">
    <property type="term" value="F:transcription cis-regulatory region binding"/>
    <property type="evidence" value="ECO:0000318"/>
    <property type="project" value="GO_Central"/>
</dbReference>
<reference evidence="10 12" key="2">
    <citation type="journal article" date="2013" name="Nature">
        <title>Insights into bilaterian evolution from three spiralian genomes.</title>
        <authorList>
            <person name="Simakov O."/>
            <person name="Marletaz F."/>
            <person name="Cho S.J."/>
            <person name="Edsinger-Gonzales E."/>
            <person name="Havlak P."/>
            <person name="Hellsten U."/>
            <person name="Kuo D.H."/>
            <person name="Larsson T."/>
            <person name="Lv J."/>
            <person name="Arendt D."/>
            <person name="Savage R."/>
            <person name="Osoegawa K."/>
            <person name="de Jong P."/>
            <person name="Grimwood J."/>
            <person name="Chapman J.A."/>
            <person name="Shapiro H."/>
            <person name="Aerts A."/>
            <person name="Otillar R.P."/>
            <person name="Terry A.Y."/>
            <person name="Boore J.L."/>
            <person name="Grigoriev I.V."/>
            <person name="Lindberg D.R."/>
            <person name="Seaver E.C."/>
            <person name="Weisblat D.A."/>
            <person name="Putnam N.H."/>
            <person name="Rokhsar D.S."/>
        </authorList>
    </citation>
    <scope>NUCLEOTIDE SEQUENCE</scope>
</reference>
<dbReference type="GO" id="GO:0006357">
    <property type="term" value="P:regulation of transcription by RNA polymerase II"/>
    <property type="evidence" value="ECO:0000318"/>
    <property type="project" value="GO_Central"/>
</dbReference>
<reference evidence="11" key="3">
    <citation type="submission" date="2015-06" db="UniProtKB">
        <authorList>
            <consortium name="EnsemblMetazoa"/>
        </authorList>
    </citation>
    <scope>IDENTIFICATION</scope>
</reference>
<dbReference type="InterPro" id="IPR007747">
    <property type="entry name" value="Menin"/>
</dbReference>
<keyword evidence="4" id="KW-0597">Phosphoprotein</keyword>
<dbReference type="RefSeq" id="XP_009027164.1">
    <property type="nucleotide sequence ID" value="XM_009028916.1"/>
</dbReference>
<dbReference type="STRING" id="6412.T1FVD2"/>
<keyword evidence="8" id="KW-0804">Transcription</keyword>
<dbReference type="GeneID" id="20212778"/>
<evidence type="ECO:0000313" key="10">
    <source>
        <dbReference type="EMBL" id="ESN94814.1"/>
    </source>
</evidence>
<dbReference type="GO" id="GO:0035097">
    <property type="term" value="C:histone methyltransferase complex"/>
    <property type="evidence" value="ECO:0000318"/>
    <property type="project" value="GO_Central"/>
</dbReference>
<keyword evidence="9" id="KW-0539">Nucleus</keyword>
<keyword evidence="3" id="KW-0678">Repressor</keyword>
<dbReference type="CTD" id="20212778"/>
<evidence type="ECO:0000256" key="9">
    <source>
        <dbReference type="ARBA" id="ARBA00023242"/>
    </source>
</evidence>
<dbReference type="GO" id="GO:0003682">
    <property type="term" value="F:chromatin binding"/>
    <property type="evidence" value="ECO:0000318"/>
    <property type="project" value="GO_Central"/>
</dbReference>
<keyword evidence="5" id="KW-0156">Chromatin regulator</keyword>
<dbReference type="KEGG" id="hro:HELRODRAFT_193799"/>
<dbReference type="GO" id="GO:0045786">
    <property type="term" value="P:negative regulation of cell cycle"/>
    <property type="evidence" value="ECO:0000318"/>
    <property type="project" value="GO_Central"/>
</dbReference>
<evidence type="ECO:0000256" key="8">
    <source>
        <dbReference type="ARBA" id="ARBA00023163"/>
    </source>
</evidence>
<accession>T1FVD2</accession>
<organism evidence="11 12">
    <name type="scientific">Helobdella robusta</name>
    <name type="common">Californian leech</name>
    <dbReference type="NCBI Taxonomy" id="6412"/>
    <lineage>
        <taxon>Eukaryota</taxon>
        <taxon>Metazoa</taxon>
        <taxon>Spiralia</taxon>
        <taxon>Lophotrochozoa</taxon>
        <taxon>Annelida</taxon>
        <taxon>Clitellata</taxon>
        <taxon>Hirudinea</taxon>
        <taxon>Rhynchobdellida</taxon>
        <taxon>Glossiphoniidae</taxon>
        <taxon>Helobdella</taxon>
    </lineage>
</organism>
<dbReference type="EMBL" id="KB097563">
    <property type="protein sequence ID" value="ESN94814.1"/>
    <property type="molecule type" value="Genomic_DNA"/>
</dbReference>
<evidence type="ECO:0000256" key="6">
    <source>
        <dbReference type="ARBA" id="ARBA00023015"/>
    </source>
</evidence>
<name>T1FVD2_HELRO</name>
<gene>
    <name evidence="11" type="primary">20212778</name>
    <name evidence="10" type="ORF">HELRODRAFT_193799</name>
</gene>
<sequence>MMDADKVANFFPLTCRKDVLNLINSFITSKSPDPVMISLILGKIEHELTQFPCKNDSSVNDLYSKVDFKELKTMHNNYLEYLRKPVLIEKTFTNDDDDDEEKTICGRNKLNREHAQTSKREKIKEIYNKVWFKLARSYRKDRHHMQTIYSLLNDQKLDCFGVSISVVLSCHLLDLRDVTLVMSEDHSWIEFNIEDICNDVINNDINTTNVVQRDTIRGYDDEVGRQSMEVTWHGKQTKDKRGCRVVSPEKRWLTSGGQAVRCKSGISLVAAMVCKMNPIIDAGAESKELLALKFVCVP</sequence>
<evidence type="ECO:0000256" key="5">
    <source>
        <dbReference type="ARBA" id="ARBA00022853"/>
    </source>
</evidence>
<dbReference type="Proteomes" id="UP000015101">
    <property type="component" value="Unassembled WGS sequence"/>
</dbReference>
<dbReference type="InParanoid" id="T1FVD2"/>